<dbReference type="Gene3D" id="1.10.150.380">
    <property type="entry name" value="GatB domain, N-terminal subdomain"/>
    <property type="match status" value="1"/>
</dbReference>
<organism evidence="13 14">
    <name type="scientific">Pendulispora brunnea</name>
    <dbReference type="NCBI Taxonomy" id="2905690"/>
    <lineage>
        <taxon>Bacteria</taxon>
        <taxon>Pseudomonadati</taxon>
        <taxon>Myxococcota</taxon>
        <taxon>Myxococcia</taxon>
        <taxon>Myxococcales</taxon>
        <taxon>Sorangiineae</taxon>
        <taxon>Pendulisporaceae</taxon>
        <taxon>Pendulispora</taxon>
    </lineage>
</organism>
<dbReference type="Gene3D" id="1.10.10.410">
    <property type="match status" value="1"/>
</dbReference>
<name>A0ABZ2KF20_9BACT</name>
<evidence type="ECO:0000256" key="2">
    <source>
        <dbReference type="ARBA" id="ARBA00011123"/>
    </source>
</evidence>
<dbReference type="RefSeq" id="WP_394847906.1">
    <property type="nucleotide sequence ID" value="NZ_CP089982.1"/>
</dbReference>
<dbReference type="InterPro" id="IPR014746">
    <property type="entry name" value="Gln_synth/guanido_kin_cat_dom"/>
</dbReference>
<evidence type="ECO:0000313" key="14">
    <source>
        <dbReference type="Proteomes" id="UP001379533"/>
    </source>
</evidence>
<evidence type="ECO:0000259" key="12">
    <source>
        <dbReference type="SMART" id="SM00845"/>
    </source>
</evidence>
<reference evidence="13 14" key="1">
    <citation type="submission" date="2021-12" db="EMBL/GenBank/DDBJ databases">
        <title>Discovery of the Pendulisporaceae a myxobacterial family with distinct sporulation behavior and unique specialized metabolism.</title>
        <authorList>
            <person name="Garcia R."/>
            <person name="Popoff A."/>
            <person name="Bader C.D."/>
            <person name="Loehr J."/>
            <person name="Walesch S."/>
            <person name="Walt C."/>
            <person name="Boldt J."/>
            <person name="Bunk B."/>
            <person name="Haeckl F.J.F.P.J."/>
            <person name="Gunesch A.P."/>
            <person name="Birkelbach J."/>
            <person name="Nuebel U."/>
            <person name="Pietschmann T."/>
            <person name="Bach T."/>
            <person name="Mueller R."/>
        </authorList>
    </citation>
    <scope>NUCLEOTIDE SEQUENCE [LARGE SCALE GENOMIC DNA]</scope>
    <source>
        <strain evidence="13 14">MSr12523</strain>
    </source>
</reference>
<comment type="catalytic activity">
    <reaction evidence="9 11">
        <text>L-aspartyl-tRNA(Asn) + L-glutamine + ATP + H2O = L-asparaginyl-tRNA(Asn) + L-glutamate + ADP + phosphate + 2 H(+)</text>
        <dbReference type="Rhea" id="RHEA:14513"/>
        <dbReference type="Rhea" id="RHEA-COMP:9674"/>
        <dbReference type="Rhea" id="RHEA-COMP:9677"/>
        <dbReference type="ChEBI" id="CHEBI:15377"/>
        <dbReference type="ChEBI" id="CHEBI:15378"/>
        <dbReference type="ChEBI" id="CHEBI:29985"/>
        <dbReference type="ChEBI" id="CHEBI:30616"/>
        <dbReference type="ChEBI" id="CHEBI:43474"/>
        <dbReference type="ChEBI" id="CHEBI:58359"/>
        <dbReference type="ChEBI" id="CHEBI:78515"/>
        <dbReference type="ChEBI" id="CHEBI:78516"/>
        <dbReference type="ChEBI" id="CHEBI:456216"/>
    </reaction>
</comment>
<keyword evidence="14" id="KW-1185">Reference proteome</keyword>
<protein>
    <recommendedName>
        <fullName evidence="3 11">Aspartyl/glutamyl-tRNA(Asn/Gln) amidotransferase subunit B</fullName>
        <shortName evidence="11">Asp/Glu-ADT subunit B</shortName>
        <ecNumber evidence="11">6.3.5.-</ecNumber>
    </recommendedName>
</protein>
<dbReference type="InterPro" id="IPR017959">
    <property type="entry name" value="Asn/Gln-tRNA_amidoTrfase_suB/E"/>
</dbReference>
<dbReference type="SUPFAM" id="SSF55931">
    <property type="entry name" value="Glutamine synthetase/guanido kinase"/>
    <property type="match status" value="1"/>
</dbReference>
<evidence type="ECO:0000256" key="11">
    <source>
        <dbReference type="HAMAP-Rule" id="MF_00121"/>
    </source>
</evidence>
<dbReference type="InterPro" id="IPR023168">
    <property type="entry name" value="GatB_Yqey_C_2"/>
</dbReference>
<dbReference type="Pfam" id="PF02637">
    <property type="entry name" value="GatB_Yqey"/>
    <property type="match status" value="1"/>
</dbReference>
<evidence type="ECO:0000313" key="13">
    <source>
        <dbReference type="EMBL" id="WXA97290.1"/>
    </source>
</evidence>
<keyword evidence="5 11" id="KW-0547">Nucleotide-binding</keyword>
<comment type="function">
    <text evidence="8 11">Allows the formation of correctly charged Asn-tRNA(Asn) or Gln-tRNA(Gln) through the transamidation of misacylated Asp-tRNA(Asn) or Glu-tRNA(Gln) in organisms which lack either or both of asparaginyl-tRNA or glutaminyl-tRNA synthetases. The reaction takes place in the presence of glutamine and ATP through an activated phospho-Asp-tRNA(Asn) or phospho-Glu-tRNA(Gln).</text>
</comment>
<gene>
    <name evidence="11 13" type="primary">gatB</name>
    <name evidence="13" type="ORF">LZC95_10630</name>
</gene>
<keyword evidence="7 11" id="KW-0648">Protein biosynthesis</keyword>
<evidence type="ECO:0000256" key="4">
    <source>
        <dbReference type="ARBA" id="ARBA00022598"/>
    </source>
</evidence>
<dbReference type="InterPro" id="IPR003789">
    <property type="entry name" value="Asn/Gln_tRNA_amidoTrase-B-like"/>
</dbReference>
<dbReference type="PANTHER" id="PTHR11659:SF0">
    <property type="entry name" value="GLUTAMYL-TRNA(GLN) AMIDOTRANSFERASE SUBUNIT B, MITOCHONDRIAL"/>
    <property type="match status" value="1"/>
</dbReference>
<comment type="catalytic activity">
    <reaction evidence="10 11">
        <text>L-glutamyl-tRNA(Gln) + L-glutamine + ATP + H2O = L-glutaminyl-tRNA(Gln) + L-glutamate + ADP + phosphate + H(+)</text>
        <dbReference type="Rhea" id="RHEA:17521"/>
        <dbReference type="Rhea" id="RHEA-COMP:9681"/>
        <dbReference type="Rhea" id="RHEA-COMP:9684"/>
        <dbReference type="ChEBI" id="CHEBI:15377"/>
        <dbReference type="ChEBI" id="CHEBI:15378"/>
        <dbReference type="ChEBI" id="CHEBI:29985"/>
        <dbReference type="ChEBI" id="CHEBI:30616"/>
        <dbReference type="ChEBI" id="CHEBI:43474"/>
        <dbReference type="ChEBI" id="CHEBI:58359"/>
        <dbReference type="ChEBI" id="CHEBI:78520"/>
        <dbReference type="ChEBI" id="CHEBI:78521"/>
        <dbReference type="ChEBI" id="CHEBI:456216"/>
    </reaction>
</comment>
<dbReference type="Proteomes" id="UP001379533">
    <property type="component" value="Chromosome"/>
</dbReference>
<dbReference type="EC" id="6.3.5.-" evidence="11"/>
<feature type="domain" description="Asn/Gln amidotransferase" evidence="12">
    <location>
        <begin position="328"/>
        <end position="474"/>
    </location>
</feature>
<evidence type="ECO:0000256" key="10">
    <source>
        <dbReference type="ARBA" id="ARBA00047913"/>
    </source>
</evidence>
<dbReference type="InterPro" id="IPR018027">
    <property type="entry name" value="Asn/Gln_amidotransferase"/>
</dbReference>
<comment type="subunit">
    <text evidence="2 11">Heterotrimer of A, B and C subunits.</text>
</comment>
<dbReference type="SMART" id="SM00845">
    <property type="entry name" value="GatB_Yqey"/>
    <property type="match status" value="1"/>
</dbReference>
<keyword evidence="6 11" id="KW-0067">ATP-binding</keyword>
<dbReference type="NCBIfam" id="NF004014">
    <property type="entry name" value="PRK05477.1-4"/>
    <property type="match status" value="1"/>
</dbReference>
<dbReference type="InterPro" id="IPR006075">
    <property type="entry name" value="Asn/Gln-tRNA_Trfase_suB/E_cat"/>
</dbReference>
<dbReference type="EMBL" id="CP089982">
    <property type="protein sequence ID" value="WXA97290.1"/>
    <property type="molecule type" value="Genomic_DNA"/>
</dbReference>
<dbReference type="PANTHER" id="PTHR11659">
    <property type="entry name" value="GLUTAMYL-TRNA GLN AMIDOTRANSFERASE SUBUNIT B MITOCHONDRIAL AND PROKARYOTIC PET112-RELATED"/>
    <property type="match status" value="1"/>
</dbReference>
<evidence type="ECO:0000256" key="5">
    <source>
        <dbReference type="ARBA" id="ARBA00022741"/>
    </source>
</evidence>
<dbReference type="SUPFAM" id="SSF89095">
    <property type="entry name" value="GatB/YqeY motif"/>
    <property type="match status" value="1"/>
</dbReference>
<evidence type="ECO:0000256" key="1">
    <source>
        <dbReference type="ARBA" id="ARBA00005306"/>
    </source>
</evidence>
<evidence type="ECO:0000256" key="7">
    <source>
        <dbReference type="ARBA" id="ARBA00022917"/>
    </source>
</evidence>
<dbReference type="HAMAP" id="MF_00121">
    <property type="entry name" value="GatB"/>
    <property type="match status" value="1"/>
</dbReference>
<accession>A0ABZ2KF20</accession>
<keyword evidence="4 11" id="KW-0436">Ligase</keyword>
<sequence length="478" mass="52582">MSSRYEAVIGLEVHAQLLTRTKAFCACSTAFGAEPNTNVCPTCLGLPGALPVLNGEAVRLAVRAALALGCEIRGTSRFARKNFFYPDMPKGYQISQYDEPFSGQGVLEVEIDGRTISPRIERVHMEEDAGKNLHDRGDQSIVDLNRSGVPLVEIVGTPDLRSAAEAAAYLRSLRDVLVFLGVNDGNLEEGSFRCDANVSIRIRGEEKYGTRVELKNINSFRFVEKAISYEIMRQEAVLDSGGRLTQETRGWDEKTGTTFSLRSKETAQDYRYFPEPDLPPLVLDEAFVHQVRAEMPELPRDKRARFVSELGLQPGAAVVLTQHPRIAAFFEEAATLYGDGVKVGNFIQNEVLRDVTTHGLTADIPVSARQVVQLLKLVDRGKISGKQAKEVYAKILRTEKMPEDVVAELGITQVTDKDAILAICQRVVEQNPKQAAALRGGKTALMGFFVGQVMKETKGSANPQMVNDLLQKVLGVLS</sequence>
<dbReference type="InterPro" id="IPR042114">
    <property type="entry name" value="GatB_C_1"/>
</dbReference>
<evidence type="ECO:0000256" key="6">
    <source>
        <dbReference type="ARBA" id="ARBA00022840"/>
    </source>
</evidence>
<dbReference type="InterPro" id="IPR004413">
    <property type="entry name" value="GatB"/>
</dbReference>
<evidence type="ECO:0000256" key="8">
    <source>
        <dbReference type="ARBA" id="ARBA00024799"/>
    </source>
</evidence>
<dbReference type="NCBIfam" id="TIGR00133">
    <property type="entry name" value="gatB"/>
    <property type="match status" value="1"/>
</dbReference>
<comment type="similarity">
    <text evidence="1 11">Belongs to the GatB/GatE family. GatB subfamily.</text>
</comment>
<proteinExistence type="inferred from homology"/>
<dbReference type="NCBIfam" id="NF004012">
    <property type="entry name" value="PRK05477.1-2"/>
    <property type="match status" value="1"/>
</dbReference>
<evidence type="ECO:0000256" key="3">
    <source>
        <dbReference type="ARBA" id="ARBA00016923"/>
    </source>
</evidence>
<evidence type="ECO:0000256" key="9">
    <source>
        <dbReference type="ARBA" id="ARBA00047380"/>
    </source>
</evidence>
<dbReference type="Pfam" id="PF02934">
    <property type="entry name" value="GatB_N"/>
    <property type="match status" value="1"/>
</dbReference>